<dbReference type="AlphaFoldDB" id="A0A3E0HKB5"/>
<dbReference type="EMBL" id="QUNO01000006">
    <property type="protein sequence ID" value="REH46913.1"/>
    <property type="molecule type" value="Genomic_DNA"/>
</dbReference>
<reference evidence="1 2" key="1">
    <citation type="submission" date="2018-08" db="EMBL/GenBank/DDBJ databases">
        <title>Genomic Encyclopedia of Archaeal and Bacterial Type Strains, Phase II (KMG-II): from individual species to whole genera.</title>
        <authorList>
            <person name="Goeker M."/>
        </authorList>
    </citation>
    <scope>NUCLEOTIDE SEQUENCE [LARGE SCALE GENOMIC DNA]</scope>
    <source>
        <strain evidence="1 2">DSM 45791</strain>
    </source>
</reference>
<evidence type="ECO:0000313" key="1">
    <source>
        <dbReference type="EMBL" id="REH46913.1"/>
    </source>
</evidence>
<protein>
    <submittedName>
        <fullName evidence="1">Uncharacterized protein</fullName>
    </submittedName>
</protein>
<proteinExistence type="predicted"/>
<keyword evidence="2" id="KW-1185">Reference proteome</keyword>
<dbReference type="NCBIfam" id="NF038070">
    <property type="entry name" value="LmbU_fam_TF"/>
    <property type="match status" value="1"/>
</dbReference>
<accession>A0A3E0HKB5</accession>
<gene>
    <name evidence="1" type="ORF">BCF44_10677</name>
</gene>
<dbReference type="OrthoDB" id="3383999at2"/>
<evidence type="ECO:0000313" key="2">
    <source>
        <dbReference type="Proteomes" id="UP000256269"/>
    </source>
</evidence>
<dbReference type="Proteomes" id="UP000256269">
    <property type="component" value="Unassembled WGS sequence"/>
</dbReference>
<name>A0A3E0HKB5_9PSEU</name>
<comment type="caution">
    <text evidence="1">The sequence shown here is derived from an EMBL/GenBank/DDBJ whole genome shotgun (WGS) entry which is preliminary data.</text>
</comment>
<dbReference type="InterPro" id="IPR049735">
    <property type="entry name" value="NovE/LmbU-like"/>
</dbReference>
<organism evidence="1 2">
    <name type="scientific">Kutzneria buriramensis</name>
    <dbReference type="NCBI Taxonomy" id="1045776"/>
    <lineage>
        <taxon>Bacteria</taxon>
        <taxon>Bacillati</taxon>
        <taxon>Actinomycetota</taxon>
        <taxon>Actinomycetes</taxon>
        <taxon>Pseudonocardiales</taxon>
        <taxon>Pseudonocardiaceae</taxon>
        <taxon>Kutzneria</taxon>
    </lineage>
</organism>
<sequence length="185" mass="21562">MGVGLQIPNGLSFEDWERTGRQLAHIVDSSAWWLGDWLVFGKKNYSDRYERAIRAVGLRYQTLRNYAWVARRFDLKRRRPKLSFQHHAEVASLPLTDQEWLLDKAERAKWTTKQLRNAIQNVRNGETEDSKPPTSIDGRIEVPNNRMKIWQRAANHSGVEFQNWVLETLDRAAEDVLQEDAMTGS</sequence>
<dbReference type="RefSeq" id="WP_116175597.1">
    <property type="nucleotide sequence ID" value="NZ_CP144375.1"/>
</dbReference>